<keyword evidence="1" id="KW-0472">Membrane</keyword>
<feature type="transmembrane region" description="Helical" evidence="1">
    <location>
        <begin position="86"/>
        <end position="107"/>
    </location>
</feature>
<comment type="caution">
    <text evidence="2">The sequence shown here is derived from an EMBL/GenBank/DDBJ whole genome shotgun (WGS) entry which is preliminary data.</text>
</comment>
<name>A0A7K0CLW6_9ACTN</name>
<protein>
    <submittedName>
        <fullName evidence="2">Uncharacterized protein</fullName>
    </submittedName>
</protein>
<accession>A0A7K0CLW6</accession>
<keyword evidence="1" id="KW-1133">Transmembrane helix</keyword>
<evidence type="ECO:0000313" key="2">
    <source>
        <dbReference type="EMBL" id="MQY14475.1"/>
    </source>
</evidence>
<evidence type="ECO:0000313" key="3">
    <source>
        <dbReference type="Proteomes" id="UP000466345"/>
    </source>
</evidence>
<feature type="transmembrane region" description="Helical" evidence="1">
    <location>
        <begin position="113"/>
        <end position="134"/>
    </location>
</feature>
<reference evidence="2 3" key="1">
    <citation type="submission" date="2019-10" db="EMBL/GenBank/DDBJ databases">
        <title>Streptomyces smaragdinus sp. nov. and Streptomyces fabii sp. nov., isolated from the gut of fungus growing-termite Macrotermes natalensis.</title>
        <authorList>
            <person name="Schwitalla J."/>
            <person name="Benndorf R."/>
            <person name="Martin K."/>
            <person name="De Beer W."/>
            <person name="Kaster A.-K."/>
            <person name="Vollmers J."/>
            <person name="Poulsen M."/>
            <person name="Beemelmanns C."/>
        </authorList>
    </citation>
    <scope>NUCLEOTIDE SEQUENCE [LARGE SCALE GENOMIC DNA]</scope>
    <source>
        <strain evidence="2 3">RB5</strain>
    </source>
</reference>
<proteinExistence type="predicted"/>
<dbReference type="RefSeq" id="WP_153455184.1">
    <property type="nucleotide sequence ID" value="NZ_WEGJ01000021.1"/>
</dbReference>
<dbReference type="EMBL" id="WEGJ01000021">
    <property type="protein sequence ID" value="MQY14475.1"/>
    <property type="molecule type" value="Genomic_DNA"/>
</dbReference>
<dbReference type="Proteomes" id="UP000466345">
    <property type="component" value="Unassembled WGS sequence"/>
</dbReference>
<keyword evidence="3" id="KW-1185">Reference proteome</keyword>
<evidence type="ECO:0000256" key="1">
    <source>
        <dbReference type="SAM" id="Phobius"/>
    </source>
</evidence>
<organism evidence="2 3">
    <name type="scientific">Streptomyces smaragdinus</name>
    <dbReference type="NCBI Taxonomy" id="2585196"/>
    <lineage>
        <taxon>Bacteria</taxon>
        <taxon>Bacillati</taxon>
        <taxon>Actinomycetota</taxon>
        <taxon>Actinomycetes</taxon>
        <taxon>Kitasatosporales</taxon>
        <taxon>Streptomycetaceae</taxon>
        <taxon>Streptomyces</taxon>
    </lineage>
</organism>
<dbReference type="OrthoDB" id="4286599at2"/>
<sequence>MTTKQTVRRGLRLGVRIGLALTALWGTLTCVAAAAFLGTGKRDAALDVFLRGTAATAGTMAVCTLLGAATGAALARAPEWLASRALLRGLLAGAVASTVFLAEALVIGAATYAAIAPVLGALLCTPVIGLVAAVHSGDVLGRTHYHPWLWGKEKAA</sequence>
<gene>
    <name evidence="2" type="ORF">SRB5_46420</name>
</gene>
<dbReference type="AlphaFoldDB" id="A0A7K0CLW6"/>
<feature type="transmembrane region" description="Helical" evidence="1">
    <location>
        <begin position="49"/>
        <end position="74"/>
    </location>
</feature>
<keyword evidence="1" id="KW-0812">Transmembrane</keyword>